<reference evidence="2" key="1">
    <citation type="submission" date="2021-01" db="EMBL/GenBank/DDBJ databases">
        <authorList>
            <consortium name="Genoscope - CEA"/>
            <person name="William W."/>
        </authorList>
    </citation>
    <scope>NUCLEOTIDE SEQUENCE</scope>
</reference>
<keyword evidence="1" id="KW-1133">Transmembrane helix</keyword>
<evidence type="ECO:0000313" key="2">
    <source>
        <dbReference type="EMBL" id="CAF2044595.1"/>
    </source>
</evidence>
<dbReference type="Proteomes" id="UP001295469">
    <property type="component" value="Chromosome A09"/>
</dbReference>
<feature type="transmembrane region" description="Helical" evidence="1">
    <location>
        <begin position="26"/>
        <end position="54"/>
    </location>
</feature>
<keyword evidence="1" id="KW-0812">Transmembrane</keyword>
<evidence type="ECO:0000256" key="1">
    <source>
        <dbReference type="SAM" id="Phobius"/>
    </source>
</evidence>
<keyword evidence="1" id="KW-0472">Membrane</keyword>
<feature type="non-terminal residue" evidence="2">
    <location>
        <position position="66"/>
    </location>
</feature>
<name>A0A816P6C6_BRANA</name>
<feature type="non-terminal residue" evidence="2">
    <location>
        <position position="1"/>
    </location>
</feature>
<protein>
    <submittedName>
        <fullName evidence="2">(rape) hypothetical protein</fullName>
    </submittedName>
</protein>
<proteinExistence type="predicted"/>
<organism evidence="2">
    <name type="scientific">Brassica napus</name>
    <name type="common">Rape</name>
    <dbReference type="NCBI Taxonomy" id="3708"/>
    <lineage>
        <taxon>Eukaryota</taxon>
        <taxon>Viridiplantae</taxon>
        <taxon>Streptophyta</taxon>
        <taxon>Embryophyta</taxon>
        <taxon>Tracheophyta</taxon>
        <taxon>Spermatophyta</taxon>
        <taxon>Magnoliopsida</taxon>
        <taxon>eudicotyledons</taxon>
        <taxon>Gunneridae</taxon>
        <taxon>Pentapetalae</taxon>
        <taxon>rosids</taxon>
        <taxon>malvids</taxon>
        <taxon>Brassicales</taxon>
        <taxon>Brassicaceae</taxon>
        <taxon>Brassiceae</taxon>
        <taxon>Brassica</taxon>
    </lineage>
</organism>
<gene>
    <name evidence="2" type="ORF">DARMORV10_A09P35590.1</name>
</gene>
<dbReference type="EMBL" id="HG994363">
    <property type="protein sequence ID" value="CAF2044595.1"/>
    <property type="molecule type" value="Genomic_DNA"/>
</dbReference>
<sequence>SQVQTLSKLRPSQAHSLKLRPSLVSFVSLVLCLLEILSVFFAGSLISSAFLSLFKMAKEVRLSHTS</sequence>
<accession>A0A816P6C6</accession>
<dbReference type="AlphaFoldDB" id="A0A816P6C6"/>